<proteinExistence type="predicted"/>
<dbReference type="Proteomes" id="UP001462961">
    <property type="component" value="Unassembled WGS sequence"/>
</dbReference>
<protein>
    <submittedName>
        <fullName evidence="1">AlpA family phage regulatory protein</fullName>
    </submittedName>
</protein>
<dbReference type="Pfam" id="PF05930">
    <property type="entry name" value="Phage_AlpA"/>
    <property type="match status" value="1"/>
</dbReference>
<dbReference type="InterPro" id="IPR010260">
    <property type="entry name" value="AlpA"/>
</dbReference>
<dbReference type="PANTHER" id="PTHR36154">
    <property type="entry name" value="DNA-BINDING TRANSCRIPTIONAL ACTIVATOR ALPA"/>
    <property type="match status" value="1"/>
</dbReference>
<dbReference type="InterPro" id="IPR052931">
    <property type="entry name" value="Prophage_regulatory_activator"/>
</dbReference>
<dbReference type="RefSeq" id="WP_233445209.1">
    <property type="nucleotide sequence ID" value="NZ_CP015958.1"/>
</dbReference>
<accession>A0ABV0DNC4</accession>
<gene>
    <name evidence="1" type="ORF">VOI32_00855</name>
</gene>
<organism evidence="1 2">
    <name type="scientific">Paraburkholderia caribensis</name>
    <dbReference type="NCBI Taxonomy" id="75105"/>
    <lineage>
        <taxon>Bacteria</taxon>
        <taxon>Pseudomonadati</taxon>
        <taxon>Pseudomonadota</taxon>
        <taxon>Betaproteobacteria</taxon>
        <taxon>Burkholderiales</taxon>
        <taxon>Burkholderiaceae</taxon>
        <taxon>Paraburkholderia</taxon>
    </lineage>
</organism>
<name>A0ABV0DNC4_9BURK</name>
<comment type="caution">
    <text evidence="1">The sequence shown here is derived from an EMBL/GenBank/DDBJ whole genome shotgun (WGS) entry which is preliminary data.</text>
</comment>
<evidence type="ECO:0000313" key="2">
    <source>
        <dbReference type="Proteomes" id="UP001462961"/>
    </source>
</evidence>
<keyword evidence="2" id="KW-1185">Reference proteome</keyword>
<dbReference type="Gene3D" id="1.10.238.160">
    <property type="match status" value="1"/>
</dbReference>
<dbReference type="PANTHER" id="PTHR36154:SF1">
    <property type="entry name" value="DNA-BINDING TRANSCRIPTIONAL ACTIVATOR ALPA"/>
    <property type="match status" value="1"/>
</dbReference>
<evidence type="ECO:0000313" key="1">
    <source>
        <dbReference type="EMBL" id="MEO1752479.1"/>
    </source>
</evidence>
<reference evidence="1 2" key="1">
    <citation type="submission" date="2024-01" db="EMBL/GenBank/DDBJ databases">
        <title>The diversity of rhizobia nodulating Mimosa spp. in eleven states of Brazil covering several biomes is determined by host plant, location, and edaphic factors.</title>
        <authorList>
            <person name="Rouws L."/>
            <person name="Barauna A."/>
            <person name="Beukes C."/>
            <person name="De Faria S.M."/>
            <person name="Gross E."/>
            <person name="Dos Reis Junior F.B."/>
            <person name="Simon M."/>
            <person name="Maluk M."/>
            <person name="Odee D.W."/>
            <person name="Kenicer G."/>
            <person name="Young J.P.W."/>
            <person name="Reis V.M."/>
            <person name="Zilli J."/>
            <person name="James E.K."/>
        </authorList>
    </citation>
    <scope>NUCLEOTIDE SEQUENCE [LARGE SCALE GENOMIC DNA]</scope>
    <source>
        <strain evidence="1 2">JHI1651</strain>
    </source>
</reference>
<sequence length="69" mass="7501">MRRAPNAIIRRAEVESETGLSRSTIYQRIKAGTFPPPVRLGVRSVGWRVADIEAFLVSPADYEAAGGSV</sequence>
<dbReference type="EMBL" id="JAYLVJ010000001">
    <property type="protein sequence ID" value="MEO1752479.1"/>
    <property type="molecule type" value="Genomic_DNA"/>
</dbReference>